<dbReference type="EMBL" id="MU268379">
    <property type="protein sequence ID" value="KAH7904728.1"/>
    <property type="molecule type" value="Genomic_DNA"/>
</dbReference>
<feature type="non-terminal residue" evidence="1">
    <location>
        <position position="340"/>
    </location>
</feature>
<name>A0ACB7ZVG1_9AGAM</name>
<accession>A0ACB7ZVG1</accession>
<evidence type="ECO:0000313" key="2">
    <source>
        <dbReference type="Proteomes" id="UP000790377"/>
    </source>
</evidence>
<evidence type="ECO:0000313" key="1">
    <source>
        <dbReference type="EMBL" id="KAH7904728.1"/>
    </source>
</evidence>
<organism evidence="1 2">
    <name type="scientific">Hygrophoropsis aurantiaca</name>
    <dbReference type="NCBI Taxonomy" id="72124"/>
    <lineage>
        <taxon>Eukaryota</taxon>
        <taxon>Fungi</taxon>
        <taxon>Dikarya</taxon>
        <taxon>Basidiomycota</taxon>
        <taxon>Agaricomycotina</taxon>
        <taxon>Agaricomycetes</taxon>
        <taxon>Agaricomycetidae</taxon>
        <taxon>Boletales</taxon>
        <taxon>Coniophorineae</taxon>
        <taxon>Hygrophoropsidaceae</taxon>
        <taxon>Hygrophoropsis</taxon>
    </lineage>
</organism>
<dbReference type="Proteomes" id="UP000790377">
    <property type="component" value="Unassembled WGS sequence"/>
</dbReference>
<sequence>MHALSILSPRPALPLPSTPTTRSRPAPFSPAPTTHRTSTDSWTSANSSTVDELAVPWSADDERFLTRTLDHLPAHLTTPFLGPVPPGNLLHRIARGVVDAKAGDDKNTWPHSVRATRVKLMQLARERALPDEPDSPGQVLAQSTNANPHTQHRKGRLYRQNSMDFMSPAVSKLDRDLRSNDTIAKLSSRLQKHERTLLHPHPYQYHRSLTPSTPSSSTLNSRRGLGIGASPYARLSASSASSFGSPITAPRRPSSLRRASTVTLNSTSEMDVDIRHSAEFTSEKERGKLKRAPSFGAGIPSTPSRIPRSTLPTNINTNDTTTTRNAPATDATPLTPNTKS</sequence>
<reference evidence="1" key="1">
    <citation type="journal article" date="2021" name="New Phytol.">
        <title>Evolutionary innovations through gain and loss of genes in the ectomycorrhizal Boletales.</title>
        <authorList>
            <person name="Wu G."/>
            <person name="Miyauchi S."/>
            <person name="Morin E."/>
            <person name="Kuo A."/>
            <person name="Drula E."/>
            <person name="Varga T."/>
            <person name="Kohler A."/>
            <person name="Feng B."/>
            <person name="Cao Y."/>
            <person name="Lipzen A."/>
            <person name="Daum C."/>
            <person name="Hundley H."/>
            <person name="Pangilinan J."/>
            <person name="Johnson J."/>
            <person name="Barry K."/>
            <person name="LaButti K."/>
            <person name="Ng V."/>
            <person name="Ahrendt S."/>
            <person name="Min B."/>
            <person name="Choi I.G."/>
            <person name="Park H."/>
            <person name="Plett J.M."/>
            <person name="Magnuson J."/>
            <person name="Spatafora J.W."/>
            <person name="Nagy L.G."/>
            <person name="Henrissat B."/>
            <person name="Grigoriev I.V."/>
            <person name="Yang Z.L."/>
            <person name="Xu J."/>
            <person name="Martin F.M."/>
        </authorList>
    </citation>
    <scope>NUCLEOTIDE SEQUENCE</scope>
    <source>
        <strain evidence="1">ATCC 28755</strain>
    </source>
</reference>
<comment type="caution">
    <text evidence="1">The sequence shown here is derived from an EMBL/GenBank/DDBJ whole genome shotgun (WGS) entry which is preliminary data.</text>
</comment>
<proteinExistence type="predicted"/>
<keyword evidence="2" id="KW-1185">Reference proteome</keyword>
<gene>
    <name evidence="1" type="ORF">BJ138DRAFT_1130838</name>
</gene>
<protein>
    <submittedName>
        <fullName evidence="1">Uncharacterized protein</fullName>
    </submittedName>
</protein>